<dbReference type="GO" id="GO:0009055">
    <property type="term" value="F:electron transfer activity"/>
    <property type="evidence" value="ECO:0007669"/>
    <property type="project" value="InterPro"/>
</dbReference>
<evidence type="ECO:0000256" key="5">
    <source>
        <dbReference type="SAM" id="SignalP"/>
    </source>
</evidence>
<dbReference type="EMBL" id="QFYS01000010">
    <property type="protein sequence ID" value="RAK62789.1"/>
    <property type="molecule type" value="Genomic_DNA"/>
</dbReference>
<evidence type="ECO:0000256" key="1">
    <source>
        <dbReference type="ARBA" id="ARBA00022617"/>
    </source>
</evidence>
<evidence type="ECO:0000256" key="3">
    <source>
        <dbReference type="ARBA" id="ARBA00023004"/>
    </source>
</evidence>
<comment type="caution">
    <text evidence="7">The sequence shown here is derived from an EMBL/GenBank/DDBJ whole genome shotgun (WGS) entry which is preliminary data.</text>
</comment>
<name>A0A328B7G2_9CAUL</name>
<dbReference type="Proteomes" id="UP000249524">
    <property type="component" value="Unassembled WGS sequence"/>
</dbReference>
<gene>
    <name evidence="7" type="ORF">DJ019_18200</name>
</gene>
<proteinExistence type="predicted"/>
<dbReference type="Gene3D" id="1.10.760.10">
    <property type="entry name" value="Cytochrome c-like domain"/>
    <property type="match status" value="1"/>
</dbReference>
<dbReference type="OrthoDB" id="7363829at2"/>
<accession>A0A328B7G2</accession>
<dbReference type="GO" id="GO:0046872">
    <property type="term" value="F:metal ion binding"/>
    <property type="evidence" value="ECO:0007669"/>
    <property type="project" value="UniProtKB-KW"/>
</dbReference>
<keyword evidence="3 4" id="KW-0408">Iron</keyword>
<keyword evidence="8" id="KW-1185">Reference proteome</keyword>
<dbReference type="SUPFAM" id="SSF46626">
    <property type="entry name" value="Cytochrome c"/>
    <property type="match status" value="1"/>
</dbReference>
<organism evidence="7 8">
    <name type="scientific">Phenylobacterium kunshanense</name>
    <dbReference type="NCBI Taxonomy" id="1445034"/>
    <lineage>
        <taxon>Bacteria</taxon>
        <taxon>Pseudomonadati</taxon>
        <taxon>Pseudomonadota</taxon>
        <taxon>Alphaproteobacteria</taxon>
        <taxon>Caulobacterales</taxon>
        <taxon>Caulobacteraceae</taxon>
        <taxon>Phenylobacterium</taxon>
    </lineage>
</organism>
<feature type="signal peptide" evidence="5">
    <location>
        <begin position="1"/>
        <end position="26"/>
    </location>
</feature>
<reference evidence="7 8" key="1">
    <citation type="submission" date="2018-05" db="EMBL/GenBank/DDBJ databases">
        <authorList>
            <person name="Lanie J.A."/>
            <person name="Ng W.-L."/>
            <person name="Kazmierczak K.M."/>
            <person name="Andrzejewski T.M."/>
            <person name="Davidsen T.M."/>
            <person name="Wayne K.J."/>
            <person name="Tettelin H."/>
            <person name="Glass J.I."/>
            <person name="Rusch D."/>
            <person name="Podicherti R."/>
            <person name="Tsui H.-C.T."/>
            <person name="Winkler M.E."/>
        </authorList>
    </citation>
    <scope>NUCLEOTIDE SEQUENCE [LARGE SCALE GENOMIC DNA]</scope>
    <source>
        <strain evidence="7 8">BUT-10</strain>
    </source>
</reference>
<dbReference type="InterPro" id="IPR036909">
    <property type="entry name" value="Cyt_c-like_dom_sf"/>
</dbReference>
<feature type="chain" id="PRO_5016298209" evidence="5">
    <location>
        <begin position="27"/>
        <end position="120"/>
    </location>
</feature>
<keyword evidence="5" id="KW-0732">Signal</keyword>
<protein>
    <submittedName>
        <fullName evidence="7">Cytochrome c</fullName>
    </submittedName>
</protein>
<feature type="domain" description="Cytochrome c" evidence="6">
    <location>
        <begin position="38"/>
        <end position="118"/>
    </location>
</feature>
<evidence type="ECO:0000313" key="7">
    <source>
        <dbReference type="EMBL" id="RAK62789.1"/>
    </source>
</evidence>
<keyword evidence="1 4" id="KW-0349">Heme</keyword>
<evidence type="ECO:0000313" key="8">
    <source>
        <dbReference type="Proteomes" id="UP000249524"/>
    </source>
</evidence>
<evidence type="ECO:0000256" key="2">
    <source>
        <dbReference type="ARBA" id="ARBA00022723"/>
    </source>
</evidence>
<dbReference type="AlphaFoldDB" id="A0A328B7G2"/>
<evidence type="ECO:0000256" key="4">
    <source>
        <dbReference type="PROSITE-ProRule" id="PRU00433"/>
    </source>
</evidence>
<dbReference type="InterPro" id="IPR009056">
    <property type="entry name" value="Cyt_c-like_dom"/>
</dbReference>
<dbReference type="PROSITE" id="PS51007">
    <property type="entry name" value="CYTC"/>
    <property type="match status" value="1"/>
</dbReference>
<dbReference type="GO" id="GO:0020037">
    <property type="term" value="F:heme binding"/>
    <property type="evidence" value="ECO:0007669"/>
    <property type="project" value="InterPro"/>
</dbReference>
<dbReference type="Pfam" id="PF13442">
    <property type="entry name" value="Cytochrome_CBB3"/>
    <property type="match status" value="1"/>
</dbReference>
<sequence length="120" mass="12592">MHPEAIVRASLLVPALSLALGLSACAGGSTPGAARFDPAAERGQAFAARRCAGCHTIGLDDGGSADGPRFRDLSRRYNALSLQKRFAEISQHGAGMMPPITFSTAEAEDLLAYFATLETR</sequence>
<evidence type="ECO:0000259" key="6">
    <source>
        <dbReference type="PROSITE" id="PS51007"/>
    </source>
</evidence>
<keyword evidence="2 4" id="KW-0479">Metal-binding</keyword>